<comment type="caution">
    <text evidence="1">The sequence shown here is derived from an EMBL/GenBank/DDBJ whole genome shotgun (WGS) entry which is preliminary data.</text>
</comment>
<protein>
    <submittedName>
        <fullName evidence="1">Uncharacterized protein</fullName>
    </submittedName>
</protein>
<dbReference type="InParanoid" id="A0A2P6N2K6"/>
<evidence type="ECO:0000313" key="1">
    <source>
        <dbReference type="EMBL" id="PRP78189.1"/>
    </source>
</evidence>
<keyword evidence="2" id="KW-1185">Reference proteome</keyword>
<dbReference type="Proteomes" id="UP000241769">
    <property type="component" value="Unassembled WGS sequence"/>
</dbReference>
<accession>A0A2P6N2K6</accession>
<name>A0A2P6N2K6_9EUKA</name>
<dbReference type="EMBL" id="MDYQ01000237">
    <property type="protein sequence ID" value="PRP78189.1"/>
    <property type="molecule type" value="Genomic_DNA"/>
</dbReference>
<gene>
    <name evidence="1" type="ORF">PROFUN_11319</name>
</gene>
<evidence type="ECO:0000313" key="2">
    <source>
        <dbReference type="Proteomes" id="UP000241769"/>
    </source>
</evidence>
<sequence>MPSCSEEREMIQFTGSHQPPECLNLLSLTVQGRGKQLVSQISVCFGLGFPSSENGPSAKRLRSFDDPSVLCHINLPHISPVMIPER</sequence>
<proteinExistence type="predicted"/>
<reference evidence="1 2" key="1">
    <citation type="journal article" date="2018" name="Genome Biol. Evol.">
        <title>Multiple Roots of Fruiting Body Formation in Amoebozoa.</title>
        <authorList>
            <person name="Hillmann F."/>
            <person name="Forbes G."/>
            <person name="Novohradska S."/>
            <person name="Ferling I."/>
            <person name="Riege K."/>
            <person name="Groth M."/>
            <person name="Westermann M."/>
            <person name="Marz M."/>
            <person name="Spaller T."/>
            <person name="Winckler T."/>
            <person name="Schaap P."/>
            <person name="Glockner G."/>
        </authorList>
    </citation>
    <scope>NUCLEOTIDE SEQUENCE [LARGE SCALE GENOMIC DNA]</scope>
    <source>
        <strain evidence="1 2">Jena</strain>
    </source>
</reference>
<dbReference type="AlphaFoldDB" id="A0A2P6N2K6"/>
<organism evidence="1 2">
    <name type="scientific">Planoprotostelium fungivorum</name>
    <dbReference type="NCBI Taxonomy" id="1890364"/>
    <lineage>
        <taxon>Eukaryota</taxon>
        <taxon>Amoebozoa</taxon>
        <taxon>Evosea</taxon>
        <taxon>Variosea</taxon>
        <taxon>Cavosteliida</taxon>
        <taxon>Cavosteliaceae</taxon>
        <taxon>Planoprotostelium</taxon>
    </lineage>
</organism>